<keyword evidence="4" id="KW-0378">Hydrolase</keyword>
<keyword evidence="3" id="KW-0479">Metal-binding</keyword>
<protein>
    <submittedName>
        <fullName evidence="9">ADP-ribose pyrophosphatase YjhB, NUDIX family</fullName>
    </submittedName>
</protein>
<comment type="cofactor">
    <cofactor evidence="2">
        <name>Mg(2+)</name>
        <dbReference type="ChEBI" id="CHEBI:18420"/>
    </cofactor>
</comment>
<comment type="cofactor">
    <cofactor evidence="1">
        <name>Mn(2+)</name>
        <dbReference type="ChEBI" id="CHEBI:29035"/>
    </cofactor>
</comment>
<dbReference type="EMBL" id="FOWW01000003">
    <property type="protein sequence ID" value="SFP66164.1"/>
    <property type="molecule type" value="Genomic_DNA"/>
</dbReference>
<gene>
    <name evidence="9" type="ORF">SAMN05421810_10322</name>
</gene>
<evidence type="ECO:0000256" key="4">
    <source>
        <dbReference type="ARBA" id="ARBA00022801"/>
    </source>
</evidence>
<evidence type="ECO:0000256" key="5">
    <source>
        <dbReference type="ARBA" id="ARBA00022842"/>
    </source>
</evidence>
<organism evidence="9 10">
    <name type="scientific">Amycolatopsis arida</name>
    <dbReference type="NCBI Taxonomy" id="587909"/>
    <lineage>
        <taxon>Bacteria</taxon>
        <taxon>Bacillati</taxon>
        <taxon>Actinomycetota</taxon>
        <taxon>Actinomycetes</taxon>
        <taxon>Pseudonocardiales</taxon>
        <taxon>Pseudonocardiaceae</taxon>
        <taxon>Amycolatopsis</taxon>
    </lineage>
</organism>
<dbReference type="AlphaFoldDB" id="A0A1I5S662"/>
<evidence type="ECO:0000256" key="6">
    <source>
        <dbReference type="ARBA" id="ARBA00023211"/>
    </source>
</evidence>
<evidence type="ECO:0000259" key="8">
    <source>
        <dbReference type="PROSITE" id="PS51462"/>
    </source>
</evidence>
<dbReference type="GO" id="GO:0046872">
    <property type="term" value="F:metal ion binding"/>
    <property type="evidence" value="ECO:0007669"/>
    <property type="project" value="UniProtKB-KW"/>
</dbReference>
<dbReference type="InterPro" id="IPR045121">
    <property type="entry name" value="CoAse"/>
</dbReference>
<dbReference type="InterPro" id="IPR000086">
    <property type="entry name" value="NUDIX_hydrolase_dom"/>
</dbReference>
<keyword evidence="7" id="KW-0812">Transmembrane</keyword>
<dbReference type="Pfam" id="PF00293">
    <property type="entry name" value="NUDIX"/>
    <property type="match status" value="1"/>
</dbReference>
<evidence type="ECO:0000313" key="9">
    <source>
        <dbReference type="EMBL" id="SFP66164.1"/>
    </source>
</evidence>
<dbReference type="RefSeq" id="WP_092529731.1">
    <property type="nucleotide sequence ID" value="NZ_FOWW01000003.1"/>
</dbReference>
<evidence type="ECO:0000256" key="2">
    <source>
        <dbReference type="ARBA" id="ARBA00001946"/>
    </source>
</evidence>
<name>A0A1I5S662_9PSEU</name>
<keyword evidence="5" id="KW-0460">Magnesium</keyword>
<keyword evidence="10" id="KW-1185">Reference proteome</keyword>
<feature type="transmembrane region" description="Helical" evidence="7">
    <location>
        <begin position="184"/>
        <end position="203"/>
    </location>
</feature>
<evidence type="ECO:0000313" key="10">
    <source>
        <dbReference type="Proteomes" id="UP000198727"/>
    </source>
</evidence>
<dbReference type="CDD" id="cd03426">
    <property type="entry name" value="NUDIX_CoAse_Nudt7"/>
    <property type="match status" value="1"/>
</dbReference>
<dbReference type="InterPro" id="IPR015797">
    <property type="entry name" value="NUDIX_hydrolase-like_dom_sf"/>
</dbReference>
<dbReference type="SUPFAM" id="SSF55811">
    <property type="entry name" value="Nudix"/>
    <property type="match status" value="1"/>
</dbReference>
<feature type="domain" description="Nudix hydrolase" evidence="8">
    <location>
        <begin position="40"/>
        <end position="175"/>
    </location>
</feature>
<keyword evidence="6" id="KW-0464">Manganese</keyword>
<dbReference type="PANTHER" id="PTHR12992">
    <property type="entry name" value="NUDIX HYDROLASE"/>
    <property type="match status" value="1"/>
</dbReference>
<dbReference type="PROSITE" id="PS51462">
    <property type="entry name" value="NUDIX"/>
    <property type="match status" value="1"/>
</dbReference>
<evidence type="ECO:0000256" key="1">
    <source>
        <dbReference type="ARBA" id="ARBA00001936"/>
    </source>
</evidence>
<dbReference type="STRING" id="587909.SAMN05421810_10322"/>
<evidence type="ECO:0000256" key="3">
    <source>
        <dbReference type="ARBA" id="ARBA00022723"/>
    </source>
</evidence>
<reference evidence="10" key="1">
    <citation type="submission" date="2016-10" db="EMBL/GenBank/DDBJ databases">
        <authorList>
            <person name="Varghese N."/>
            <person name="Submissions S."/>
        </authorList>
    </citation>
    <scope>NUCLEOTIDE SEQUENCE [LARGE SCALE GENOMIC DNA]</scope>
    <source>
        <strain evidence="10">CGMCC 4.5579</strain>
    </source>
</reference>
<dbReference type="Proteomes" id="UP000198727">
    <property type="component" value="Unassembled WGS sequence"/>
</dbReference>
<evidence type="ECO:0000256" key="7">
    <source>
        <dbReference type="SAM" id="Phobius"/>
    </source>
</evidence>
<dbReference type="PANTHER" id="PTHR12992:SF11">
    <property type="entry name" value="MITOCHONDRIAL COENZYME A DIPHOSPHATASE NUDT8"/>
    <property type="match status" value="1"/>
</dbReference>
<dbReference type="OrthoDB" id="9802805at2"/>
<proteinExistence type="predicted"/>
<keyword evidence="7" id="KW-1133">Transmembrane helix</keyword>
<sequence length="233" mass="24512">MTGRLVELDTVPEWLRGLVERSDHLDAAMFTRFGPPAGARTRPAAVLVLFGEQRHGPDVLLLRRADTLGSHAGQVAFPGGGIDAGDNGPVGAALREAEEETGVDPAGVRPVALLPELHVPVSAFVVTPVLAHWGTPSPVHAVDPGETAAVARVPIAALVDPANRFQVRRAGFDWTGPAFAVDGLFIWGFTAGLLSVLLGLGGWEREWDTGDVRDLDAVLAEYTAPAGEPRSDA</sequence>
<dbReference type="Gene3D" id="3.90.79.10">
    <property type="entry name" value="Nucleoside Triphosphate Pyrophosphohydrolase"/>
    <property type="match status" value="1"/>
</dbReference>
<keyword evidence="7" id="KW-0472">Membrane</keyword>
<dbReference type="GO" id="GO:0010945">
    <property type="term" value="F:coenzyme A diphosphatase activity"/>
    <property type="evidence" value="ECO:0007669"/>
    <property type="project" value="InterPro"/>
</dbReference>
<accession>A0A1I5S662</accession>